<organism evidence="2 3">
    <name type="scientific">Lophium mytilinum</name>
    <dbReference type="NCBI Taxonomy" id="390894"/>
    <lineage>
        <taxon>Eukaryota</taxon>
        <taxon>Fungi</taxon>
        <taxon>Dikarya</taxon>
        <taxon>Ascomycota</taxon>
        <taxon>Pezizomycotina</taxon>
        <taxon>Dothideomycetes</taxon>
        <taxon>Pleosporomycetidae</taxon>
        <taxon>Mytilinidiales</taxon>
        <taxon>Mytilinidiaceae</taxon>
        <taxon>Lophium</taxon>
    </lineage>
</organism>
<keyword evidence="3" id="KW-1185">Reference proteome</keyword>
<evidence type="ECO:0000313" key="2">
    <source>
        <dbReference type="EMBL" id="KAF2492623.1"/>
    </source>
</evidence>
<dbReference type="AlphaFoldDB" id="A0A6A6QLM6"/>
<accession>A0A6A6QLM6</accession>
<feature type="region of interest" description="Disordered" evidence="1">
    <location>
        <begin position="182"/>
        <end position="208"/>
    </location>
</feature>
<name>A0A6A6QLM6_9PEZI</name>
<dbReference type="OrthoDB" id="10509536at2759"/>
<reference evidence="2" key="1">
    <citation type="journal article" date="2020" name="Stud. Mycol.">
        <title>101 Dothideomycetes genomes: a test case for predicting lifestyles and emergence of pathogens.</title>
        <authorList>
            <person name="Haridas S."/>
            <person name="Albert R."/>
            <person name="Binder M."/>
            <person name="Bloem J."/>
            <person name="Labutti K."/>
            <person name="Salamov A."/>
            <person name="Andreopoulos B."/>
            <person name="Baker S."/>
            <person name="Barry K."/>
            <person name="Bills G."/>
            <person name="Bluhm B."/>
            <person name="Cannon C."/>
            <person name="Castanera R."/>
            <person name="Culley D."/>
            <person name="Daum C."/>
            <person name="Ezra D."/>
            <person name="Gonzalez J."/>
            <person name="Henrissat B."/>
            <person name="Kuo A."/>
            <person name="Liang C."/>
            <person name="Lipzen A."/>
            <person name="Lutzoni F."/>
            <person name="Magnuson J."/>
            <person name="Mondo S."/>
            <person name="Nolan M."/>
            <person name="Ohm R."/>
            <person name="Pangilinan J."/>
            <person name="Park H.-J."/>
            <person name="Ramirez L."/>
            <person name="Alfaro M."/>
            <person name="Sun H."/>
            <person name="Tritt A."/>
            <person name="Yoshinaga Y."/>
            <person name="Zwiers L.-H."/>
            <person name="Turgeon B."/>
            <person name="Goodwin S."/>
            <person name="Spatafora J."/>
            <person name="Crous P."/>
            <person name="Grigoriev I."/>
        </authorList>
    </citation>
    <scope>NUCLEOTIDE SEQUENCE</scope>
    <source>
        <strain evidence="2">CBS 269.34</strain>
    </source>
</reference>
<proteinExistence type="predicted"/>
<feature type="compositionally biased region" description="Basic and acidic residues" evidence="1">
    <location>
        <begin position="477"/>
        <end position="486"/>
    </location>
</feature>
<protein>
    <submittedName>
        <fullName evidence="2">Uncharacterized protein</fullName>
    </submittedName>
</protein>
<feature type="compositionally biased region" description="Polar residues" evidence="1">
    <location>
        <begin position="144"/>
        <end position="154"/>
    </location>
</feature>
<evidence type="ECO:0000313" key="3">
    <source>
        <dbReference type="Proteomes" id="UP000799750"/>
    </source>
</evidence>
<feature type="compositionally biased region" description="Polar residues" evidence="1">
    <location>
        <begin position="110"/>
        <end position="132"/>
    </location>
</feature>
<feature type="region of interest" description="Disordered" evidence="1">
    <location>
        <begin position="428"/>
        <end position="486"/>
    </location>
</feature>
<gene>
    <name evidence="2" type="ORF">BU16DRAFT_620003</name>
</gene>
<dbReference type="Proteomes" id="UP000799750">
    <property type="component" value="Unassembled WGS sequence"/>
</dbReference>
<feature type="compositionally biased region" description="Acidic residues" evidence="1">
    <location>
        <begin position="428"/>
        <end position="465"/>
    </location>
</feature>
<feature type="region of interest" description="Disordered" evidence="1">
    <location>
        <begin position="1"/>
        <end position="25"/>
    </location>
</feature>
<dbReference type="EMBL" id="MU004193">
    <property type="protein sequence ID" value="KAF2492623.1"/>
    <property type="molecule type" value="Genomic_DNA"/>
</dbReference>
<evidence type="ECO:0000256" key="1">
    <source>
        <dbReference type="SAM" id="MobiDB-lite"/>
    </source>
</evidence>
<feature type="region of interest" description="Disordered" evidence="1">
    <location>
        <begin position="51"/>
        <end position="166"/>
    </location>
</feature>
<feature type="compositionally biased region" description="Pro residues" evidence="1">
    <location>
        <begin position="1"/>
        <end position="10"/>
    </location>
</feature>
<sequence>MVGLDSPPPQDEGASDPHEQPTGHAIACAEFAGTATHHQPEMGAIMSFVQRPTETAVENRGEGRSGEAQQDAYAVFSPQGPVKRQTWRESLWWQPAQAEPKDVEAALPTQDDTVLPAQNSSAQSALPGNVTQAKDPYWYEFRQPSASESPSEQGTVPDLEDMDHDAQGMPFKSQVSVTLYQDDKENPEPPPTVEDAGATSAIAPTHPNHRHPFEQSGELTDLPENENVDPYDYYEVAVGPAGGRMASWDALGSDTRFVKVPKDPMFDAQIEAMISDTGVSWLEAVETLLSFRGKSMMIRRFGEQDGSGPMDPKWEAYQFLQPDGSKWEGLPRPIPVDAEGKPIPPETKLKLRPRVATKLEHLHPVIQVQVTELMEQCDLSFLEALEIVVGDAAKSEEQLEQAEVDRKQHEIREAHDIDALVKEYAKEDDEWMYDESDDGFDTAVEDPESNMDGETEGGEGDDEKDGETKSDSLNSSSDHEEGGVAL</sequence>